<comment type="caution">
    <text evidence="1">The sequence shown here is derived from an EMBL/GenBank/DDBJ whole genome shotgun (WGS) entry which is preliminary data.</text>
</comment>
<organism evidence="1 2">
    <name type="scientific">Bradyrhizobium uaiense</name>
    <dbReference type="NCBI Taxonomy" id="2594946"/>
    <lineage>
        <taxon>Bacteria</taxon>
        <taxon>Pseudomonadati</taxon>
        <taxon>Pseudomonadota</taxon>
        <taxon>Alphaproteobacteria</taxon>
        <taxon>Hyphomicrobiales</taxon>
        <taxon>Nitrobacteraceae</taxon>
        <taxon>Bradyrhizobium</taxon>
    </lineage>
</organism>
<reference evidence="1 2" key="1">
    <citation type="journal article" date="2020" name="Arch. Microbiol.">
        <title>Bradyrhizobium uaiense sp. nov., a new highly efficient cowpea symbiont.</title>
        <authorList>
            <person name="Cabral Michel D."/>
            <person name="Azarias Guimaraes A."/>
            <person name="Martins da Costa E."/>
            <person name="Soares de Carvalho T."/>
            <person name="Balsanelli E."/>
            <person name="Willems A."/>
            <person name="Maltempi de Souza E."/>
            <person name="de Souza Moreira F.M."/>
        </authorList>
    </citation>
    <scope>NUCLEOTIDE SEQUENCE [LARGE SCALE GENOMIC DNA]</scope>
    <source>
        <strain evidence="1 2">UFLA 03-164</strain>
    </source>
</reference>
<keyword evidence="2" id="KW-1185">Reference proteome</keyword>
<dbReference type="Proteomes" id="UP000468531">
    <property type="component" value="Unassembled WGS sequence"/>
</dbReference>
<evidence type="ECO:0000313" key="1">
    <source>
        <dbReference type="EMBL" id="NEV01427.1"/>
    </source>
</evidence>
<name>A0A6P1BSE8_9BRAD</name>
<accession>A0A6P1BSE8</accession>
<gene>
    <name evidence="1" type="ORF">FNJ47_38060</name>
</gene>
<dbReference type="EMBL" id="VKHP01000241">
    <property type="protein sequence ID" value="NEV01427.1"/>
    <property type="molecule type" value="Genomic_DNA"/>
</dbReference>
<dbReference type="AlphaFoldDB" id="A0A6P1BSE8"/>
<sequence length="68" mass="7974">MRNRIDINYVHSRAIREQEAERQVEVARFRAMEQEVTDPLAARLLHEIVEELEADLTNQQQGIRWGSG</sequence>
<proteinExistence type="predicted"/>
<dbReference type="RefSeq" id="WP_163160926.1">
    <property type="nucleotide sequence ID" value="NZ_VKHP01000241.1"/>
</dbReference>
<protein>
    <submittedName>
        <fullName evidence="1">Uncharacterized protein</fullName>
    </submittedName>
</protein>
<evidence type="ECO:0000313" key="2">
    <source>
        <dbReference type="Proteomes" id="UP000468531"/>
    </source>
</evidence>